<dbReference type="GO" id="GO:0005840">
    <property type="term" value="C:ribosome"/>
    <property type="evidence" value="ECO:0007669"/>
    <property type="project" value="InterPro"/>
</dbReference>
<dbReference type="EMBL" id="CAJPIZ010019264">
    <property type="protein sequence ID" value="CAG2116871.1"/>
    <property type="molecule type" value="Genomic_DNA"/>
</dbReference>
<evidence type="ECO:0000313" key="2">
    <source>
        <dbReference type="Proteomes" id="UP000759131"/>
    </source>
</evidence>
<dbReference type="GO" id="GO:0003735">
    <property type="term" value="F:structural constituent of ribosome"/>
    <property type="evidence" value="ECO:0007669"/>
    <property type="project" value="InterPro"/>
</dbReference>
<gene>
    <name evidence="1" type="ORF">OSB1V03_LOCUS16826</name>
</gene>
<dbReference type="Proteomes" id="UP000759131">
    <property type="component" value="Unassembled WGS sequence"/>
</dbReference>
<protein>
    <submittedName>
        <fullName evidence="1">Uncharacterized protein</fullName>
    </submittedName>
</protein>
<keyword evidence="2" id="KW-1185">Reference proteome</keyword>
<organism evidence="1">
    <name type="scientific">Medioppia subpectinata</name>
    <dbReference type="NCBI Taxonomy" id="1979941"/>
    <lineage>
        <taxon>Eukaryota</taxon>
        <taxon>Metazoa</taxon>
        <taxon>Ecdysozoa</taxon>
        <taxon>Arthropoda</taxon>
        <taxon>Chelicerata</taxon>
        <taxon>Arachnida</taxon>
        <taxon>Acari</taxon>
        <taxon>Acariformes</taxon>
        <taxon>Sarcoptiformes</taxon>
        <taxon>Oribatida</taxon>
        <taxon>Brachypylina</taxon>
        <taxon>Oppioidea</taxon>
        <taxon>Oppiidae</taxon>
        <taxon>Medioppia</taxon>
    </lineage>
</organism>
<reference evidence="1" key="1">
    <citation type="submission" date="2020-11" db="EMBL/GenBank/DDBJ databases">
        <authorList>
            <person name="Tran Van P."/>
        </authorList>
    </citation>
    <scope>NUCLEOTIDE SEQUENCE</scope>
</reference>
<accession>A0A7R9L8L6</accession>
<dbReference type="SUPFAM" id="SSF64263">
    <property type="entry name" value="Prokaryotic ribosomal protein L17"/>
    <property type="match status" value="1"/>
</dbReference>
<evidence type="ECO:0000313" key="1">
    <source>
        <dbReference type="EMBL" id="CAD7637024.1"/>
    </source>
</evidence>
<dbReference type="Gene3D" id="3.90.1030.10">
    <property type="entry name" value="Ribosomal protein L17"/>
    <property type="match status" value="1"/>
</dbReference>
<dbReference type="InterPro" id="IPR036373">
    <property type="entry name" value="Ribosomal_bL17_sf"/>
</dbReference>
<dbReference type="AlphaFoldDB" id="A0A7R9L8L6"/>
<dbReference type="OrthoDB" id="275000at2759"/>
<proteinExistence type="predicted"/>
<feature type="non-terminal residue" evidence="1">
    <location>
        <position position="101"/>
    </location>
</feature>
<dbReference type="GO" id="GO:0006412">
    <property type="term" value="P:translation"/>
    <property type="evidence" value="ECO:0007669"/>
    <property type="project" value="InterPro"/>
</dbReference>
<dbReference type="EMBL" id="OC873839">
    <property type="protein sequence ID" value="CAD7637024.1"/>
    <property type="molecule type" value="Genomic_DNA"/>
</dbReference>
<name>A0A7R9L8L6_9ACAR</name>
<sequence>MVFKFPKAHWMYKNYPTTSVDKMIPRMRYEIPGEPIRVKGDTEWRRQLYGKHIRLKTIARSVNDLIRDERIQLSYWKAYEIRNYTERVITRDCVDQCFPSH</sequence>